<dbReference type="SUPFAM" id="SSF102114">
    <property type="entry name" value="Radical SAM enzymes"/>
    <property type="match status" value="1"/>
</dbReference>
<feature type="compositionally biased region" description="Basic and acidic residues" evidence="5">
    <location>
        <begin position="157"/>
        <end position="169"/>
    </location>
</feature>
<keyword evidence="1" id="KW-0949">S-adenosyl-L-methionine</keyword>
<evidence type="ECO:0000256" key="2">
    <source>
        <dbReference type="ARBA" id="ARBA00022723"/>
    </source>
</evidence>
<dbReference type="GO" id="GO:0046872">
    <property type="term" value="F:metal ion binding"/>
    <property type="evidence" value="ECO:0007669"/>
    <property type="project" value="UniProtKB-KW"/>
</dbReference>
<dbReference type="InterPro" id="IPR013785">
    <property type="entry name" value="Aldolase_TIM"/>
</dbReference>
<dbReference type="SFLD" id="SFLDG01067">
    <property type="entry name" value="SPASM/twitch_domain_containing"/>
    <property type="match status" value="1"/>
</dbReference>
<dbReference type="PANTHER" id="PTHR11228">
    <property type="entry name" value="RADICAL SAM DOMAIN PROTEIN"/>
    <property type="match status" value="1"/>
</dbReference>
<keyword evidence="4" id="KW-0411">Iron-sulfur</keyword>
<dbReference type="AlphaFoldDB" id="A0A8E2IW71"/>
<feature type="domain" description="Radical SAM core" evidence="6">
    <location>
        <begin position="200"/>
        <end position="327"/>
    </location>
</feature>
<evidence type="ECO:0000313" key="7">
    <source>
        <dbReference type="EMBL" id="ORC10435.1"/>
    </source>
</evidence>
<comment type="caution">
    <text evidence="7">The sequence shown here is derived from an EMBL/GenBank/DDBJ whole genome shotgun (WGS) entry which is preliminary data.</text>
</comment>
<dbReference type="InterPro" id="IPR007197">
    <property type="entry name" value="rSAM"/>
</dbReference>
<dbReference type="EMBL" id="MWQA01000001">
    <property type="protein sequence ID" value="ORC10435.1"/>
    <property type="molecule type" value="Genomic_DNA"/>
</dbReference>
<gene>
    <name evidence="7" type="ORF">B4U45_20090</name>
</gene>
<evidence type="ECO:0000256" key="4">
    <source>
        <dbReference type="ARBA" id="ARBA00023014"/>
    </source>
</evidence>
<feature type="region of interest" description="Disordered" evidence="5">
    <location>
        <begin position="114"/>
        <end position="176"/>
    </location>
</feature>
<accession>A0A8E2IW71</accession>
<keyword evidence="3" id="KW-0408">Iron</keyword>
<dbReference type="PANTHER" id="PTHR11228:SF7">
    <property type="entry name" value="PQQA PEPTIDE CYCLASE"/>
    <property type="match status" value="1"/>
</dbReference>
<evidence type="ECO:0000313" key="8">
    <source>
        <dbReference type="Proteomes" id="UP000192335"/>
    </source>
</evidence>
<dbReference type="Proteomes" id="UP000192335">
    <property type="component" value="Unassembled WGS sequence"/>
</dbReference>
<evidence type="ECO:0000256" key="1">
    <source>
        <dbReference type="ARBA" id="ARBA00022691"/>
    </source>
</evidence>
<dbReference type="Pfam" id="PF04055">
    <property type="entry name" value="Radical_SAM"/>
    <property type="match status" value="1"/>
</dbReference>
<dbReference type="CDD" id="cd01335">
    <property type="entry name" value="Radical_SAM"/>
    <property type="match status" value="1"/>
</dbReference>
<dbReference type="Gene3D" id="3.20.20.70">
    <property type="entry name" value="Aldolase class I"/>
    <property type="match status" value="1"/>
</dbReference>
<feature type="compositionally biased region" description="Basic and acidic residues" evidence="5">
    <location>
        <begin position="90"/>
        <end position="102"/>
    </location>
</feature>
<dbReference type="GO" id="GO:0051536">
    <property type="term" value="F:iron-sulfur cluster binding"/>
    <property type="evidence" value="ECO:0007669"/>
    <property type="project" value="UniProtKB-KW"/>
</dbReference>
<keyword evidence="2" id="KW-0479">Metal-binding</keyword>
<dbReference type="GO" id="GO:0003824">
    <property type="term" value="F:catalytic activity"/>
    <property type="evidence" value="ECO:0007669"/>
    <property type="project" value="InterPro"/>
</dbReference>
<evidence type="ECO:0000259" key="6">
    <source>
        <dbReference type="Pfam" id="PF04055"/>
    </source>
</evidence>
<reference evidence="7 8" key="1">
    <citation type="submission" date="2017-02" db="EMBL/GenBank/DDBJ databases">
        <title>Mycobacterium kansasii genomes.</title>
        <authorList>
            <person name="Borowka P."/>
            <person name="Strapagiel D."/>
            <person name="Marciniak B."/>
            <person name="Lach J."/>
            <person name="Bakula Z."/>
            <person name="Van Ingen J."/>
            <person name="Safianowska A."/>
            <person name="Brzostek A."/>
            <person name="Dziadek J."/>
            <person name="Jagielski T."/>
        </authorList>
    </citation>
    <scope>NUCLEOTIDE SEQUENCE [LARGE SCALE GENOMIC DNA]</scope>
    <source>
        <strain evidence="7 8">12MK</strain>
    </source>
</reference>
<evidence type="ECO:0000256" key="5">
    <source>
        <dbReference type="SAM" id="MobiDB-lite"/>
    </source>
</evidence>
<name>A0A8E2IW71_9MYCO</name>
<evidence type="ECO:0000256" key="3">
    <source>
        <dbReference type="ARBA" id="ARBA00023004"/>
    </source>
</evidence>
<organism evidence="7 8">
    <name type="scientific">Mycobacterium persicum</name>
    <dbReference type="NCBI Taxonomy" id="1487726"/>
    <lineage>
        <taxon>Bacteria</taxon>
        <taxon>Bacillati</taxon>
        <taxon>Actinomycetota</taxon>
        <taxon>Actinomycetes</taxon>
        <taxon>Mycobacteriales</taxon>
        <taxon>Mycobacteriaceae</taxon>
        <taxon>Mycobacterium</taxon>
    </lineage>
</organism>
<dbReference type="SFLD" id="SFLDS00029">
    <property type="entry name" value="Radical_SAM"/>
    <property type="match status" value="1"/>
</dbReference>
<proteinExistence type="predicted"/>
<protein>
    <recommendedName>
        <fullName evidence="6">Radical SAM core domain-containing protein</fullName>
    </recommendedName>
</protein>
<feature type="region of interest" description="Disordered" evidence="5">
    <location>
        <begin position="68"/>
        <end position="102"/>
    </location>
</feature>
<dbReference type="InterPro" id="IPR058240">
    <property type="entry name" value="rSAM_sf"/>
</dbReference>
<dbReference type="InterPro" id="IPR050377">
    <property type="entry name" value="Radical_SAM_PqqE_MftC-like"/>
</dbReference>
<sequence length="475" mass="52657">MPRHRRVLHHRIRPGRRQPSRTRHGLAAATAVRGGARRCRHALCARIFGANRTHRRNESVPAAAALPHRGQRPAGVVGRPAGHRRPRWPHPGDVEPCGRHPSELIRRHPAFPRATAASLGGPSTRRHVDHRATGAGGRRHRPCRRPHRRRPAPRTRPRPDSRRTADRTRQGHSVHHRGATMSWADCRFLTCSVLPVRMACQCSCPFCFSRSSISALEAAPARWSDEELRSYFRWSASRGARRMVVTGGGEPLLRADECVRAIRLAADVFDEIALFTNGARLSSPVAAELRSAGLTYLCWSRHAVDDAGNRAIMGDAAPTAEAVLAVTQGAGLPVRATCVMSTAGVADPDQVWAYIGTFTALGVAEFTFKHTYVASARSLFSSSDANQWCREHRIHADPFTGRGHVVGKLPWGPTIRRIGKVQVCHYYEPTPEWELRHRLARSSNLLADGRVYASLEDRASLLYRLGCSPMRTANR</sequence>
<feature type="compositionally biased region" description="Basic residues" evidence="5">
    <location>
        <begin position="137"/>
        <end position="156"/>
    </location>
</feature>